<proteinExistence type="predicted"/>
<organism evidence="1 2">
    <name type="scientific">Halobacteriovorax marinus</name>
    <dbReference type="NCBI Taxonomy" id="97084"/>
    <lineage>
        <taxon>Bacteria</taxon>
        <taxon>Pseudomonadati</taxon>
        <taxon>Bdellovibrionota</taxon>
        <taxon>Bacteriovoracia</taxon>
        <taxon>Bacteriovoracales</taxon>
        <taxon>Halobacteriovoraceae</taxon>
        <taxon>Halobacteriovorax</taxon>
    </lineage>
</organism>
<dbReference type="Proteomes" id="UP000196531">
    <property type="component" value="Unassembled WGS sequence"/>
</dbReference>
<gene>
    <name evidence="1" type="ORF">A9Q84_04570</name>
</gene>
<dbReference type="AlphaFoldDB" id="A0A1Y5FG54"/>
<comment type="caution">
    <text evidence="1">The sequence shown here is derived from an EMBL/GenBank/DDBJ whole genome shotgun (WGS) entry which is preliminary data.</text>
</comment>
<name>A0A1Y5FG54_9BACT</name>
<dbReference type="EMBL" id="MAAO01000004">
    <property type="protein sequence ID" value="OUR98692.1"/>
    <property type="molecule type" value="Genomic_DNA"/>
</dbReference>
<reference evidence="2" key="1">
    <citation type="journal article" date="2017" name="Proc. Natl. Acad. Sci. U.S.A.">
        <title>Simulation of Deepwater Horizon oil plume reveals substrate specialization within a complex community of hydrocarbon-degraders.</title>
        <authorList>
            <person name="Hu P."/>
            <person name="Dubinsky E.A."/>
            <person name="Probst A.J."/>
            <person name="Wang J."/>
            <person name="Sieber C.M.K."/>
            <person name="Tom L.M."/>
            <person name="Gardinali P."/>
            <person name="Banfield J.F."/>
            <person name="Atlas R.M."/>
            <person name="Andersen G.L."/>
        </authorList>
    </citation>
    <scope>NUCLEOTIDE SEQUENCE [LARGE SCALE GENOMIC DNA]</scope>
</reference>
<evidence type="ECO:0000313" key="1">
    <source>
        <dbReference type="EMBL" id="OUR98692.1"/>
    </source>
</evidence>
<evidence type="ECO:0000313" key="2">
    <source>
        <dbReference type="Proteomes" id="UP000196531"/>
    </source>
</evidence>
<sequence length="213" mass="24455">MSAAIELYRNSETLVKPKNKYRIQLKNQVEIFKYAKVFYKEFVKGITHFGFSSIGYKSSQQRALLGVACYFRQVQGLKTGIITDNLSGVFKVLIDKGLEVELESEKGLIIKCHQIDGMYVFDLESLMNLANEENISFGEILETIENYTDVNFFDIPDLETIKVYLSIFKPVLLKLHSLSIIYFEDNANNLIEEVHNYFNQNGIDLRGGLMQLP</sequence>
<protein>
    <submittedName>
        <fullName evidence="1">Uncharacterized protein</fullName>
    </submittedName>
</protein>
<accession>A0A1Y5FG54</accession>